<dbReference type="Pfam" id="PF05085">
    <property type="entry name" value="DUF685"/>
    <property type="match status" value="1"/>
</dbReference>
<dbReference type="Proteomes" id="UP000275571">
    <property type="component" value="Plasmid lp27"/>
</dbReference>
<evidence type="ECO:0008006" key="3">
    <source>
        <dbReference type="Google" id="ProtNLM"/>
    </source>
</evidence>
<accession>A0A386PQK4</accession>
<evidence type="ECO:0000313" key="2">
    <source>
        <dbReference type="Proteomes" id="UP000275571"/>
    </source>
</evidence>
<dbReference type="OrthoDB" id="351112at2"/>
<dbReference type="InterPro" id="IPR007777">
    <property type="entry name" value="DUF685"/>
</dbReference>
<dbReference type="RefSeq" id="WP_120105009.1">
    <property type="nucleotide sequence ID" value="NZ_CP028891.1"/>
</dbReference>
<reference evidence="1 2" key="1">
    <citation type="journal article" date="2018" name="Infect. Genet. Evol.">
        <title>Genome-wide analysis of Borrelia turcica and 'Candidatus Borrelia tachyglossi' shows relapsing fever-like genomes with unique genomic links to Lyme disease Borrelia.</title>
        <authorList>
            <person name="Gofton A.W."/>
            <person name="Margos G."/>
            <person name="Fingerle V."/>
            <person name="Hepner S."/>
            <person name="Loh S.M."/>
            <person name="Ryan U."/>
            <person name="Irwin P."/>
            <person name="Oskam C.L."/>
        </authorList>
    </citation>
    <scope>NUCLEOTIDE SEQUENCE [LARGE SCALE GENOMIC DNA]</scope>
    <source>
        <strain evidence="1 2">IST7</strain>
        <plasmid evidence="1">lp27</plasmid>
    </source>
</reference>
<name>A0A386PQK4_9SPIR</name>
<proteinExistence type="predicted"/>
<dbReference type="KEGG" id="btur:DB313_06190"/>
<gene>
    <name evidence="1" type="ORF">DB313_06190</name>
</gene>
<geneLocation type="plasmid" evidence="1 2">
    <name>lp27</name>
</geneLocation>
<keyword evidence="1" id="KW-0614">Plasmid</keyword>
<evidence type="ECO:0000313" key="1">
    <source>
        <dbReference type="EMBL" id="AYE37089.1"/>
    </source>
</evidence>
<dbReference type="EMBL" id="CP028891">
    <property type="protein sequence ID" value="AYE37089.1"/>
    <property type="molecule type" value="Genomic_DNA"/>
</dbReference>
<sequence length="273" mass="31236">MADEEQKDTKLLVDDEEHIQIKDLNRINTLKDNDLLPIDDGFASINAITFANFLKTVKDKTFKGEGLSYFKQVIKDTIASELASNPNFVANLYSSILSKLINNESSSISSLFSKIQKELIRSISSYSLVKSDKLVIMSDSDELQKTSIPNQLLGIPSDFTIKKKSSKDSYFYSYEYRKEALLVDLKDNKSVTLHCSKDDDDEPVYLDIFLNIHTGSIDNERHIYLKYTDESQKNTAYYLYTSQVRMIAPLYTGWYMQKQSYISGNPVPSFLKI</sequence>
<keyword evidence="2" id="KW-1185">Reference proteome</keyword>
<dbReference type="AlphaFoldDB" id="A0A386PQK4"/>
<organism evidence="1 2">
    <name type="scientific">Borrelia turcica IST7</name>
    <dbReference type="NCBI Taxonomy" id="1104446"/>
    <lineage>
        <taxon>Bacteria</taxon>
        <taxon>Pseudomonadati</taxon>
        <taxon>Spirochaetota</taxon>
        <taxon>Spirochaetia</taxon>
        <taxon>Spirochaetales</taxon>
        <taxon>Borreliaceae</taxon>
        <taxon>Borrelia</taxon>
    </lineage>
</organism>
<protein>
    <recommendedName>
        <fullName evidence="3">DUF685 domain-containing protein</fullName>
    </recommendedName>
</protein>